<dbReference type="InterPro" id="IPR002401">
    <property type="entry name" value="Cyt_P450_E_grp-I"/>
</dbReference>
<dbReference type="GO" id="GO:0005506">
    <property type="term" value="F:iron ion binding"/>
    <property type="evidence" value="ECO:0007669"/>
    <property type="project" value="InterPro"/>
</dbReference>
<comment type="similarity">
    <text evidence="3 10">Belongs to the cytochrome P450 family.</text>
</comment>
<feature type="signal peptide" evidence="11">
    <location>
        <begin position="1"/>
        <end position="19"/>
    </location>
</feature>
<evidence type="ECO:0000256" key="10">
    <source>
        <dbReference type="RuleBase" id="RU000461"/>
    </source>
</evidence>
<evidence type="ECO:0008006" key="14">
    <source>
        <dbReference type="Google" id="ProtNLM"/>
    </source>
</evidence>
<dbReference type="InterPro" id="IPR036396">
    <property type="entry name" value="Cyt_P450_sf"/>
</dbReference>
<evidence type="ECO:0000313" key="12">
    <source>
        <dbReference type="EMBL" id="KIK93082.1"/>
    </source>
</evidence>
<dbReference type="GO" id="GO:0020037">
    <property type="term" value="F:heme binding"/>
    <property type="evidence" value="ECO:0007669"/>
    <property type="project" value="InterPro"/>
</dbReference>
<dbReference type="InterPro" id="IPR001128">
    <property type="entry name" value="Cyt_P450"/>
</dbReference>
<dbReference type="InterPro" id="IPR050364">
    <property type="entry name" value="Cytochrome_P450_fung"/>
</dbReference>
<dbReference type="HOGENOM" id="CLU_001570_2_3_1"/>
<accession>A0A0D0D815</accession>
<evidence type="ECO:0000256" key="7">
    <source>
        <dbReference type="ARBA" id="ARBA00023004"/>
    </source>
</evidence>
<evidence type="ECO:0000313" key="13">
    <source>
        <dbReference type="Proteomes" id="UP000054538"/>
    </source>
</evidence>
<dbReference type="GO" id="GO:0016705">
    <property type="term" value="F:oxidoreductase activity, acting on paired donors, with incorporation or reduction of molecular oxygen"/>
    <property type="evidence" value="ECO:0007669"/>
    <property type="project" value="InterPro"/>
</dbReference>
<dbReference type="PRINTS" id="PR00463">
    <property type="entry name" value="EP450I"/>
</dbReference>
<dbReference type="GO" id="GO:0004497">
    <property type="term" value="F:monooxygenase activity"/>
    <property type="evidence" value="ECO:0007669"/>
    <property type="project" value="UniProtKB-KW"/>
</dbReference>
<name>A0A0D0D815_9AGAM</name>
<comment type="cofactor">
    <cofactor evidence="1 9">
        <name>heme</name>
        <dbReference type="ChEBI" id="CHEBI:30413"/>
    </cofactor>
</comment>
<keyword evidence="5 9" id="KW-0479">Metal-binding</keyword>
<evidence type="ECO:0000256" key="2">
    <source>
        <dbReference type="ARBA" id="ARBA00005179"/>
    </source>
</evidence>
<dbReference type="PANTHER" id="PTHR46300:SF7">
    <property type="entry name" value="P450, PUTATIVE (EUROFUNG)-RELATED"/>
    <property type="match status" value="1"/>
</dbReference>
<dbReference type="InterPro" id="IPR017972">
    <property type="entry name" value="Cyt_P450_CS"/>
</dbReference>
<evidence type="ECO:0000256" key="6">
    <source>
        <dbReference type="ARBA" id="ARBA00023002"/>
    </source>
</evidence>
<organism evidence="12 13">
    <name type="scientific">Paxillus rubicundulus Ve08.2h10</name>
    <dbReference type="NCBI Taxonomy" id="930991"/>
    <lineage>
        <taxon>Eukaryota</taxon>
        <taxon>Fungi</taxon>
        <taxon>Dikarya</taxon>
        <taxon>Basidiomycota</taxon>
        <taxon>Agaricomycotina</taxon>
        <taxon>Agaricomycetes</taxon>
        <taxon>Agaricomycetidae</taxon>
        <taxon>Boletales</taxon>
        <taxon>Paxilineae</taxon>
        <taxon>Paxillaceae</taxon>
        <taxon>Paxillus</taxon>
    </lineage>
</organism>
<gene>
    <name evidence="12" type="ORF">PAXRUDRAFT_34248</name>
</gene>
<evidence type="ECO:0000256" key="8">
    <source>
        <dbReference type="ARBA" id="ARBA00023033"/>
    </source>
</evidence>
<dbReference type="PROSITE" id="PS00086">
    <property type="entry name" value="CYTOCHROME_P450"/>
    <property type="match status" value="1"/>
</dbReference>
<evidence type="ECO:0000256" key="4">
    <source>
        <dbReference type="ARBA" id="ARBA00022617"/>
    </source>
</evidence>
<evidence type="ECO:0000256" key="1">
    <source>
        <dbReference type="ARBA" id="ARBA00001971"/>
    </source>
</evidence>
<dbReference type="AlphaFoldDB" id="A0A0D0D815"/>
<keyword evidence="4 9" id="KW-0349">Heme</keyword>
<dbReference type="Pfam" id="PF00067">
    <property type="entry name" value="p450"/>
    <property type="match status" value="1"/>
</dbReference>
<evidence type="ECO:0000256" key="3">
    <source>
        <dbReference type="ARBA" id="ARBA00010617"/>
    </source>
</evidence>
<evidence type="ECO:0000256" key="5">
    <source>
        <dbReference type="ARBA" id="ARBA00022723"/>
    </source>
</evidence>
<feature type="binding site" description="axial binding residue" evidence="9">
    <location>
        <position position="452"/>
    </location>
    <ligand>
        <name>heme</name>
        <dbReference type="ChEBI" id="CHEBI:30413"/>
    </ligand>
    <ligandPart>
        <name>Fe</name>
        <dbReference type="ChEBI" id="CHEBI:18248"/>
    </ligandPart>
</feature>
<dbReference type="CDD" id="cd11065">
    <property type="entry name" value="CYP64-like"/>
    <property type="match status" value="1"/>
</dbReference>
<reference evidence="12 13" key="1">
    <citation type="submission" date="2014-04" db="EMBL/GenBank/DDBJ databases">
        <authorList>
            <consortium name="DOE Joint Genome Institute"/>
            <person name="Kuo A."/>
            <person name="Kohler A."/>
            <person name="Jargeat P."/>
            <person name="Nagy L.G."/>
            <person name="Floudas D."/>
            <person name="Copeland A."/>
            <person name="Barry K.W."/>
            <person name="Cichocki N."/>
            <person name="Veneault-Fourrey C."/>
            <person name="LaButti K."/>
            <person name="Lindquist E.A."/>
            <person name="Lipzen A."/>
            <person name="Lundell T."/>
            <person name="Morin E."/>
            <person name="Murat C."/>
            <person name="Sun H."/>
            <person name="Tunlid A."/>
            <person name="Henrissat B."/>
            <person name="Grigoriev I.V."/>
            <person name="Hibbett D.S."/>
            <person name="Martin F."/>
            <person name="Nordberg H.P."/>
            <person name="Cantor M.N."/>
            <person name="Hua S.X."/>
        </authorList>
    </citation>
    <scope>NUCLEOTIDE SEQUENCE [LARGE SCALE GENOMIC DNA]</scope>
    <source>
        <strain evidence="12 13">Ve08.2h10</strain>
    </source>
</reference>
<dbReference type="Gene3D" id="1.10.630.10">
    <property type="entry name" value="Cytochrome P450"/>
    <property type="match status" value="1"/>
</dbReference>
<dbReference type="STRING" id="930991.A0A0D0D815"/>
<dbReference type="SUPFAM" id="SSF48264">
    <property type="entry name" value="Cytochrome P450"/>
    <property type="match status" value="1"/>
</dbReference>
<feature type="chain" id="PRO_5002208998" description="Cytochrome P450" evidence="11">
    <location>
        <begin position="20"/>
        <end position="523"/>
    </location>
</feature>
<proteinExistence type="inferred from homology"/>
<keyword evidence="8 10" id="KW-0503">Monooxygenase</keyword>
<keyword evidence="7 9" id="KW-0408">Iron</keyword>
<comment type="pathway">
    <text evidence="2">Secondary metabolite biosynthesis.</text>
</comment>
<evidence type="ECO:0000256" key="11">
    <source>
        <dbReference type="SAM" id="SignalP"/>
    </source>
</evidence>
<dbReference type="InParanoid" id="A0A0D0D815"/>
<dbReference type="OrthoDB" id="2789670at2759"/>
<dbReference type="EMBL" id="KN825216">
    <property type="protein sequence ID" value="KIK93082.1"/>
    <property type="molecule type" value="Genomic_DNA"/>
</dbReference>
<sequence>MASTTTLQAVLLAATVAYAVHRQLTKQKPPAPYPPGPNPLPILGNVADLTTKELWLLAKKWANKYGSITYLHVFGQDLVYLNTPEVAFELLDKRGAIYSDRPRLVMAGELCGCENMVAFAPHGDTSRRQRKLMQTALGLSSIKTYQPLFELETRPFLKRLVEDPFGFRDHIRQYAGGLTLLILYGYQVQSVNDPFLRLADECVWLISNRILSGGGIWPVDVFPSLKRLPEWFPGAGFKRNAATWKKKMEEFADRPYKFVLDEMDKGTARSSFVSVLLDDVAQSKDKEVDPQLGFDVRWTANSMFSGRPSHSSGSIIATISQFILAMVQHPEVLKRAQAEVDAVVGKNRLPVCEDRESLPYCDAIFLETFRWGVPAPFTLPHRLTEDDIYDGMFIPKGSLVSHNESAIFRDEKLFPDPYSFNPDRYLHPAVDEATARRRDPRAYAFGFGRRRCPGANLVESPVWLLMVSVIATLDIGKAIDDQGREIEPEVVFDDSIFRLPNPFKFSVSPRSEHALKVLTQEGA</sequence>
<dbReference type="PANTHER" id="PTHR46300">
    <property type="entry name" value="P450, PUTATIVE (EUROFUNG)-RELATED-RELATED"/>
    <property type="match status" value="1"/>
</dbReference>
<evidence type="ECO:0000256" key="9">
    <source>
        <dbReference type="PIRSR" id="PIRSR602401-1"/>
    </source>
</evidence>
<keyword evidence="11" id="KW-0732">Signal</keyword>
<dbReference type="Proteomes" id="UP000054538">
    <property type="component" value="Unassembled WGS sequence"/>
</dbReference>
<keyword evidence="13" id="KW-1185">Reference proteome</keyword>
<protein>
    <recommendedName>
        <fullName evidence="14">Cytochrome P450</fullName>
    </recommendedName>
</protein>
<reference evidence="13" key="2">
    <citation type="submission" date="2015-01" db="EMBL/GenBank/DDBJ databases">
        <title>Evolutionary Origins and Diversification of the Mycorrhizal Mutualists.</title>
        <authorList>
            <consortium name="DOE Joint Genome Institute"/>
            <consortium name="Mycorrhizal Genomics Consortium"/>
            <person name="Kohler A."/>
            <person name="Kuo A."/>
            <person name="Nagy L.G."/>
            <person name="Floudas D."/>
            <person name="Copeland A."/>
            <person name="Barry K.W."/>
            <person name="Cichocki N."/>
            <person name="Veneault-Fourrey C."/>
            <person name="LaButti K."/>
            <person name="Lindquist E.A."/>
            <person name="Lipzen A."/>
            <person name="Lundell T."/>
            <person name="Morin E."/>
            <person name="Murat C."/>
            <person name="Riley R."/>
            <person name="Ohm R."/>
            <person name="Sun H."/>
            <person name="Tunlid A."/>
            <person name="Henrissat B."/>
            <person name="Grigoriev I.V."/>
            <person name="Hibbett D.S."/>
            <person name="Martin F."/>
        </authorList>
    </citation>
    <scope>NUCLEOTIDE SEQUENCE [LARGE SCALE GENOMIC DNA]</scope>
    <source>
        <strain evidence="13">Ve08.2h10</strain>
    </source>
</reference>
<keyword evidence="6 10" id="KW-0560">Oxidoreductase</keyword>